<proteinExistence type="predicted"/>
<evidence type="ECO:0008006" key="3">
    <source>
        <dbReference type="Google" id="ProtNLM"/>
    </source>
</evidence>
<accession>A0ABT2LY11</accession>
<dbReference type="Proteomes" id="UP001431199">
    <property type="component" value="Unassembled WGS sequence"/>
</dbReference>
<sequence>MMKKRCSVCGKEIDAVNEGYVKILDNFLQIKYFDTDEENCFCSNECMAKSLSAETVYEEE</sequence>
<evidence type="ECO:0000313" key="2">
    <source>
        <dbReference type="Proteomes" id="UP001431199"/>
    </source>
</evidence>
<reference evidence="1" key="1">
    <citation type="submission" date="2022-09" db="EMBL/GenBank/DDBJ databases">
        <title>Eubacterium sp. LFL-14 isolated from human feces.</title>
        <authorList>
            <person name="Liu F."/>
        </authorList>
    </citation>
    <scope>NUCLEOTIDE SEQUENCE</scope>
    <source>
        <strain evidence="1">LFL-14</strain>
    </source>
</reference>
<dbReference type="RefSeq" id="WP_260978179.1">
    <property type="nucleotide sequence ID" value="NZ_JAODBU010000002.1"/>
</dbReference>
<organism evidence="1 2">
    <name type="scientific">Eubacterium album</name>
    <dbReference type="NCBI Taxonomy" id="2978477"/>
    <lineage>
        <taxon>Bacteria</taxon>
        <taxon>Bacillati</taxon>
        <taxon>Bacillota</taxon>
        <taxon>Clostridia</taxon>
        <taxon>Eubacteriales</taxon>
        <taxon>Eubacteriaceae</taxon>
        <taxon>Eubacterium</taxon>
    </lineage>
</organism>
<name>A0ABT2LY11_9FIRM</name>
<comment type="caution">
    <text evidence="1">The sequence shown here is derived from an EMBL/GenBank/DDBJ whole genome shotgun (WGS) entry which is preliminary data.</text>
</comment>
<protein>
    <recommendedName>
        <fullName evidence="3">MYM-type domain-containing protein</fullName>
    </recommendedName>
</protein>
<dbReference type="EMBL" id="JAODBU010000002">
    <property type="protein sequence ID" value="MCT7397743.1"/>
    <property type="molecule type" value="Genomic_DNA"/>
</dbReference>
<evidence type="ECO:0000313" key="1">
    <source>
        <dbReference type="EMBL" id="MCT7397743.1"/>
    </source>
</evidence>
<gene>
    <name evidence="1" type="ORF">N5B56_01410</name>
</gene>
<keyword evidence="2" id="KW-1185">Reference proteome</keyword>